<proteinExistence type="predicted"/>
<protein>
    <recommendedName>
        <fullName evidence="2">DUF2442 domain-containing protein</fullName>
    </recommendedName>
</protein>
<comment type="caution">
    <text evidence="1">The sequence shown here is derived from an EMBL/GenBank/DDBJ whole genome shotgun (WGS) entry which is preliminary data.</text>
</comment>
<dbReference type="AlphaFoldDB" id="A0A644WIG6"/>
<name>A0A644WIG6_9ZZZZ</name>
<organism evidence="1">
    <name type="scientific">bioreactor metagenome</name>
    <dbReference type="NCBI Taxonomy" id="1076179"/>
    <lineage>
        <taxon>unclassified sequences</taxon>
        <taxon>metagenomes</taxon>
        <taxon>ecological metagenomes</taxon>
    </lineage>
</organism>
<reference evidence="1" key="1">
    <citation type="submission" date="2019-08" db="EMBL/GenBank/DDBJ databases">
        <authorList>
            <person name="Kucharzyk K."/>
            <person name="Murdoch R.W."/>
            <person name="Higgins S."/>
            <person name="Loffler F."/>
        </authorList>
    </citation>
    <scope>NUCLEOTIDE SEQUENCE</scope>
</reference>
<accession>A0A644WIG6</accession>
<gene>
    <name evidence="1" type="ORF">SDC9_49807</name>
</gene>
<evidence type="ECO:0000313" key="1">
    <source>
        <dbReference type="EMBL" id="MPM03540.1"/>
    </source>
</evidence>
<sequence>MSYIRSVMPVRGHRLFIDMESGSNVMVDLTGKLQTMKYAKLADAAFFQTVETDGNYVIWGGGKLRLTVNELLEIILLG</sequence>
<dbReference type="Gene3D" id="3.30.2020.10">
    <property type="entry name" value="NE0471-like N-terminal domain"/>
    <property type="match status" value="1"/>
</dbReference>
<dbReference type="SUPFAM" id="SSF143880">
    <property type="entry name" value="NE0471 N-terminal domain-like"/>
    <property type="match status" value="1"/>
</dbReference>
<dbReference type="InterPro" id="IPR036782">
    <property type="entry name" value="NE0471-like_N"/>
</dbReference>
<dbReference type="EMBL" id="VSSQ01000962">
    <property type="protein sequence ID" value="MPM03540.1"/>
    <property type="molecule type" value="Genomic_DNA"/>
</dbReference>
<evidence type="ECO:0008006" key="2">
    <source>
        <dbReference type="Google" id="ProtNLM"/>
    </source>
</evidence>